<dbReference type="Gene3D" id="1.10.150.690">
    <property type="entry name" value="DUF2063"/>
    <property type="match status" value="1"/>
</dbReference>
<dbReference type="Proteomes" id="UP000680158">
    <property type="component" value="Unassembled WGS sequence"/>
</dbReference>
<accession>A0A941I4Y1</accession>
<protein>
    <submittedName>
        <fullName evidence="2">DNA-binding domain-containing protein</fullName>
    </submittedName>
</protein>
<organism evidence="2 3">
    <name type="scientific">Undibacterium baiyunense</name>
    <dbReference type="NCBI Taxonomy" id="2828731"/>
    <lineage>
        <taxon>Bacteria</taxon>
        <taxon>Pseudomonadati</taxon>
        <taxon>Pseudomonadota</taxon>
        <taxon>Betaproteobacteria</taxon>
        <taxon>Burkholderiales</taxon>
        <taxon>Oxalobacteraceae</taxon>
        <taxon>Undibacterium</taxon>
    </lineage>
</organism>
<dbReference type="InterPro" id="IPR044922">
    <property type="entry name" value="DUF2063_N_sf"/>
</dbReference>
<comment type="caution">
    <text evidence="2">The sequence shown here is derived from an EMBL/GenBank/DDBJ whole genome shotgun (WGS) entry which is preliminary data.</text>
</comment>
<evidence type="ECO:0000259" key="1">
    <source>
        <dbReference type="Pfam" id="PF09836"/>
    </source>
</evidence>
<dbReference type="Pfam" id="PF09836">
    <property type="entry name" value="DUF2063"/>
    <property type="match status" value="1"/>
</dbReference>
<dbReference type="EMBL" id="JAGSPM010000015">
    <property type="protein sequence ID" value="MBR7748340.1"/>
    <property type="molecule type" value="Genomic_DNA"/>
</dbReference>
<gene>
    <name evidence="2" type="ORF">KDM92_17275</name>
</gene>
<proteinExistence type="predicted"/>
<evidence type="ECO:0000313" key="2">
    <source>
        <dbReference type="EMBL" id="MBR7748340.1"/>
    </source>
</evidence>
<dbReference type="AlphaFoldDB" id="A0A941I4Y1"/>
<sequence length="261" mass="29240">MSKFLEVTQKRFAAMLLAEQLDVPSTLFAGDVELLTERVRIYRGNLQAIWSNSLRNAYPVIDQLVGGHFFDQLAILYGQRFPSLAGDLNRFGQHFPEFLEQEPSVKAFPYFSSVAQLEWLVHQAYYCADAEIISLAEFLNTCGQSASEFSLRFHPAASLFCDNDAAVQIYLAHMDASIDEPEMQFQITMEQASFALVSRAEWKVDVLALTHAEYVALSRLNQGCKLEAALDTALAIDAEFDIATALSKWFSAGAFSSFYQV</sequence>
<feature type="domain" description="Putative DNA-binding" evidence="1">
    <location>
        <begin position="8"/>
        <end position="99"/>
    </location>
</feature>
<dbReference type="RefSeq" id="WP_212685635.1">
    <property type="nucleotide sequence ID" value="NZ_JAGSPM010000015.1"/>
</dbReference>
<evidence type="ECO:0000313" key="3">
    <source>
        <dbReference type="Proteomes" id="UP000680158"/>
    </source>
</evidence>
<keyword evidence="2" id="KW-0238">DNA-binding</keyword>
<dbReference type="GO" id="GO:0003677">
    <property type="term" value="F:DNA binding"/>
    <property type="evidence" value="ECO:0007669"/>
    <property type="project" value="UniProtKB-KW"/>
</dbReference>
<name>A0A941I4Y1_9BURK</name>
<dbReference type="InterPro" id="IPR018640">
    <property type="entry name" value="DUF2063"/>
</dbReference>
<reference evidence="2 3" key="1">
    <citation type="submission" date="2021-04" db="EMBL/GenBank/DDBJ databases">
        <title>novel species isolated from subtropical streams in China.</title>
        <authorList>
            <person name="Lu H."/>
        </authorList>
    </citation>
    <scope>NUCLEOTIDE SEQUENCE [LARGE SCALE GENOMIC DNA]</scope>
    <source>
        <strain evidence="2 3">BYS107W</strain>
    </source>
</reference>
<keyword evidence="3" id="KW-1185">Reference proteome</keyword>